<dbReference type="SUPFAM" id="SSF56935">
    <property type="entry name" value="Porins"/>
    <property type="match status" value="1"/>
</dbReference>
<evidence type="ECO:0000256" key="14">
    <source>
        <dbReference type="PROSITE-ProRule" id="PRU01360"/>
    </source>
</evidence>
<keyword evidence="5" id="KW-0410">Iron transport</keyword>
<evidence type="ECO:0000256" key="12">
    <source>
        <dbReference type="ARBA" id="ARBA00023170"/>
    </source>
</evidence>
<dbReference type="InterPro" id="IPR037066">
    <property type="entry name" value="Plug_dom_sf"/>
</dbReference>
<dbReference type="Pfam" id="PF07715">
    <property type="entry name" value="Plug"/>
    <property type="match status" value="1"/>
</dbReference>
<dbReference type="Proteomes" id="UP000515591">
    <property type="component" value="Chromosome"/>
</dbReference>
<keyword evidence="10 15" id="KW-0798">TonB box</keyword>
<dbReference type="InterPro" id="IPR011662">
    <property type="entry name" value="Secretin/TonB_short_N"/>
</dbReference>
<comment type="subcellular location">
    <subcellularLocation>
        <location evidence="1 14">Cell outer membrane</location>
        <topology evidence="1 14">Multi-pass membrane protein</topology>
    </subcellularLocation>
</comment>
<organism evidence="16 17">
    <name type="scientific">Metapseudomonas otitidis</name>
    <dbReference type="NCBI Taxonomy" id="319939"/>
    <lineage>
        <taxon>Bacteria</taxon>
        <taxon>Pseudomonadati</taxon>
        <taxon>Pseudomonadota</taxon>
        <taxon>Gammaproteobacteria</taxon>
        <taxon>Pseudomonadales</taxon>
        <taxon>Pseudomonadaceae</taxon>
        <taxon>Metapseudomonas</taxon>
    </lineage>
</organism>
<dbReference type="STRING" id="319939.SAMN05216263_10721"/>
<dbReference type="Gene3D" id="2.40.170.20">
    <property type="entry name" value="TonB-dependent receptor, beta-barrel domain"/>
    <property type="match status" value="1"/>
</dbReference>
<dbReference type="InterPro" id="IPR010105">
    <property type="entry name" value="TonB_sidphr_rcpt"/>
</dbReference>
<evidence type="ECO:0000256" key="13">
    <source>
        <dbReference type="ARBA" id="ARBA00023237"/>
    </source>
</evidence>
<dbReference type="FunFam" id="2.170.130.10:FF:000001">
    <property type="entry name" value="Catecholate siderophore TonB-dependent receptor"/>
    <property type="match status" value="1"/>
</dbReference>
<evidence type="ECO:0000256" key="15">
    <source>
        <dbReference type="RuleBase" id="RU003357"/>
    </source>
</evidence>
<evidence type="ECO:0000256" key="7">
    <source>
        <dbReference type="ARBA" id="ARBA00022729"/>
    </source>
</evidence>
<dbReference type="CDD" id="cd01347">
    <property type="entry name" value="ligand_gated_channel"/>
    <property type="match status" value="1"/>
</dbReference>
<keyword evidence="3 14" id="KW-0813">Transport</keyword>
<dbReference type="EMBL" id="AP022213">
    <property type="protein sequence ID" value="BBT19467.1"/>
    <property type="molecule type" value="Genomic_DNA"/>
</dbReference>
<dbReference type="InterPro" id="IPR036942">
    <property type="entry name" value="Beta-barrel_TonB_sf"/>
</dbReference>
<evidence type="ECO:0000256" key="5">
    <source>
        <dbReference type="ARBA" id="ARBA00022496"/>
    </source>
</evidence>
<evidence type="ECO:0000256" key="3">
    <source>
        <dbReference type="ARBA" id="ARBA00022448"/>
    </source>
</evidence>
<dbReference type="InterPro" id="IPR000531">
    <property type="entry name" value="Beta-barrel_TonB"/>
</dbReference>
<evidence type="ECO:0000256" key="1">
    <source>
        <dbReference type="ARBA" id="ARBA00004571"/>
    </source>
</evidence>
<dbReference type="Pfam" id="PF07660">
    <property type="entry name" value="STN"/>
    <property type="match status" value="1"/>
</dbReference>
<dbReference type="GO" id="GO:0015344">
    <property type="term" value="F:siderophore uptake transmembrane transporter activity"/>
    <property type="evidence" value="ECO:0007669"/>
    <property type="project" value="TreeGrafter"/>
</dbReference>
<evidence type="ECO:0000256" key="4">
    <source>
        <dbReference type="ARBA" id="ARBA00022452"/>
    </source>
</evidence>
<dbReference type="GO" id="GO:0038023">
    <property type="term" value="F:signaling receptor activity"/>
    <property type="evidence" value="ECO:0007669"/>
    <property type="project" value="InterPro"/>
</dbReference>
<dbReference type="Gene3D" id="3.55.50.30">
    <property type="match status" value="1"/>
</dbReference>
<dbReference type="InterPro" id="IPR039426">
    <property type="entry name" value="TonB-dep_rcpt-like"/>
</dbReference>
<dbReference type="RefSeq" id="WP_074969670.1">
    <property type="nucleotide sequence ID" value="NZ_AP022213.1"/>
</dbReference>
<dbReference type="GO" id="GO:0015891">
    <property type="term" value="P:siderophore transport"/>
    <property type="evidence" value="ECO:0007669"/>
    <property type="project" value="InterPro"/>
</dbReference>
<dbReference type="Gene3D" id="2.170.130.10">
    <property type="entry name" value="TonB-dependent receptor, plug domain"/>
    <property type="match status" value="1"/>
</dbReference>
<keyword evidence="8" id="KW-0408">Iron</keyword>
<keyword evidence="7" id="KW-0732">Signal</keyword>
<accession>A0A1I0TZP9</accession>
<evidence type="ECO:0000313" key="17">
    <source>
        <dbReference type="Proteomes" id="UP000515591"/>
    </source>
</evidence>
<dbReference type="Pfam" id="PF00593">
    <property type="entry name" value="TonB_dep_Rec_b-barrel"/>
    <property type="match status" value="1"/>
</dbReference>
<evidence type="ECO:0000256" key="2">
    <source>
        <dbReference type="ARBA" id="ARBA00009810"/>
    </source>
</evidence>
<dbReference type="InterPro" id="IPR012910">
    <property type="entry name" value="Plug_dom"/>
</dbReference>
<proteinExistence type="inferred from homology"/>
<dbReference type="PANTHER" id="PTHR32552:SF68">
    <property type="entry name" value="FERRICHROME OUTER MEMBRANE TRANSPORTER_PHAGE RECEPTOR"/>
    <property type="match status" value="1"/>
</dbReference>
<dbReference type="PANTHER" id="PTHR32552">
    <property type="entry name" value="FERRICHROME IRON RECEPTOR-RELATED"/>
    <property type="match status" value="1"/>
</dbReference>
<keyword evidence="9" id="KW-0406">Ion transport</keyword>
<keyword evidence="4 14" id="KW-1134">Transmembrane beta strand</keyword>
<keyword evidence="6 14" id="KW-0812">Transmembrane</keyword>
<evidence type="ECO:0000256" key="6">
    <source>
        <dbReference type="ARBA" id="ARBA00022692"/>
    </source>
</evidence>
<keyword evidence="11 14" id="KW-0472">Membrane</keyword>
<evidence type="ECO:0000256" key="8">
    <source>
        <dbReference type="ARBA" id="ARBA00023004"/>
    </source>
</evidence>
<keyword evidence="12 16" id="KW-0675">Receptor</keyword>
<protein>
    <submittedName>
        <fullName evidence="16">TonB-dependent receptor</fullName>
    </submittedName>
</protein>
<evidence type="ECO:0000256" key="10">
    <source>
        <dbReference type="ARBA" id="ARBA00023077"/>
    </source>
</evidence>
<gene>
    <name evidence="16" type="ORF">WP8S17C03_55160</name>
</gene>
<dbReference type="GO" id="GO:0009279">
    <property type="term" value="C:cell outer membrane"/>
    <property type="evidence" value="ECO:0007669"/>
    <property type="project" value="UniProtKB-SubCell"/>
</dbReference>
<dbReference type="PROSITE" id="PS52016">
    <property type="entry name" value="TONB_DEPENDENT_REC_3"/>
    <property type="match status" value="1"/>
</dbReference>
<evidence type="ECO:0000313" key="16">
    <source>
        <dbReference type="EMBL" id="BBT19467.1"/>
    </source>
</evidence>
<dbReference type="AlphaFoldDB" id="A0A1I0TZP9"/>
<sequence>MQPATLFSLHPLAQRVRCLALVLATSTAAVALPLNAADGVRHFAVPAGSLGTALVEFAVQAGITLPIDPALVQGRSSPGLNGDTGIEAGLEALLHGSGLRAVREGEGLYGLQPVGDEAGLQLAPTTVASTASESAYGPVVGYIATRSATGTKTDASLLEVPQSINVVTADQMQAQGAQDLTQALRYTPGIGVNGFTDRNVIADEITSRGFAPAALYLDGAYLPYAGSLGGAPQIDPYTLERAEVLKGPASVLYGQNQPGGLVNLVSKRPTGETRNQVKFGLGDDHRVNGALDTQGVLDTEQDLAYRLVALARKGNGQIDHTRNGRLLLAPSFSWAVSDDTDLTLLAQVQRDDGKADYQALPRIGSLVRGPNGQRIDRDFFSGDSNYNDYQRDQYVLGYDFEHRFDDDLKFRSTARYIDVRDRYKGFYLRGFVVDGLGQTDYTRVNRVKLDWRQHNTTYTLDNNLTYSFDTGPVQHTTLVGVDYRDFNRKYQGYNAYSVLPIDLYGRNNYDTSSVTPQLDTRWDNTVRQTGLYLQDQLRLGNWLLTLGGRQDWAEVENKDLLARTETTQRDNRFTARAGLTYLTAFGLAPYISYSESFMPTVGTGAPERGGKAFEPIEGIQYEAGVKYQPHEDLLLTASVFEITQKNVRTGDVDYPQYEIQSGQMRTRGAELEAKARLGRFDVLLSGSYLDAFYTRDTYGNEGNRSEAQAPVSAAAWVDYHLVGLPGVTWGAGARYTGRKPGDAANSFSTPAYVVYDTTLRYQLGELSADLKGLQASLNVQNLFDRDYVSDCNYAFGCYYGQERTASLEVTYDW</sequence>
<evidence type="ECO:0000256" key="11">
    <source>
        <dbReference type="ARBA" id="ARBA00023136"/>
    </source>
</evidence>
<reference evidence="16 17" key="1">
    <citation type="submission" date="2019-12" db="EMBL/GenBank/DDBJ databases">
        <title>complete genome sequences of Pseudomonas otitidis str. WP8-S17-CRE-03 isolated from wastewater treatment plant effluent.</title>
        <authorList>
            <person name="Sekizuka T."/>
            <person name="Itokawa K."/>
            <person name="Yatsu K."/>
            <person name="Inamine Y."/>
            <person name="Kuroda M."/>
        </authorList>
    </citation>
    <scope>NUCLEOTIDE SEQUENCE [LARGE SCALE GENOMIC DNA]</scope>
    <source>
        <strain evidence="16 17">WP8-S17-CRE-03</strain>
    </source>
</reference>
<dbReference type="SMART" id="SM00965">
    <property type="entry name" value="STN"/>
    <property type="match status" value="1"/>
</dbReference>
<comment type="similarity">
    <text evidence="2 14 15">Belongs to the TonB-dependent receptor family.</text>
</comment>
<evidence type="ECO:0000256" key="9">
    <source>
        <dbReference type="ARBA" id="ARBA00023065"/>
    </source>
</evidence>
<keyword evidence="13 14" id="KW-0998">Cell outer membrane</keyword>
<dbReference type="NCBIfam" id="TIGR01783">
    <property type="entry name" value="TonB-siderophor"/>
    <property type="match status" value="1"/>
</dbReference>
<name>A0A1I0TZP9_9GAMM</name>